<dbReference type="EMBL" id="CAACVG010001092">
    <property type="protein sequence ID" value="VEN34907.1"/>
    <property type="molecule type" value="Genomic_DNA"/>
</dbReference>
<accession>A0A653BH46</accession>
<keyword evidence="2" id="KW-1185">Reference proteome</keyword>
<name>A0A653BH46_CALMS</name>
<dbReference type="Proteomes" id="UP000410492">
    <property type="component" value="Unassembled WGS sequence"/>
</dbReference>
<evidence type="ECO:0000313" key="1">
    <source>
        <dbReference type="EMBL" id="VEN34907.1"/>
    </source>
</evidence>
<dbReference type="AlphaFoldDB" id="A0A653BH46"/>
<organism evidence="1 2">
    <name type="scientific">Callosobruchus maculatus</name>
    <name type="common">Southern cowpea weevil</name>
    <name type="synonym">Pulse bruchid</name>
    <dbReference type="NCBI Taxonomy" id="64391"/>
    <lineage>
        <taxon>Eukaryota</taxon>
        <taxon>Metazoa</taxon>
        <taxon>Ecdysozoa</taxon>
        <taxon>Arthropoda</taxon>
        <taxon>Hexapoda</taxon>
        <taxon>Insecta</taxon>
        <taxon>Pterygota</taxon>
        <taxon>Neoptera</taxon>
        <taxon>Endopterygota</taxon>
        <taxon>Coleoptera</taxon>
        <taxon>Polyphaga</taxon>
        <taxon>Cucujiformia</taxon>
        <taxon>Chrysomeloidea</taxon>
        <taxon>Chrysomelidae</taxon>
        <taxon>Bruchinae</taxon>
        <taxon>Bruchini</taxon>
        <taxon>Callosobruchus</taxon>
    </lineage>
</organism>
<evidence type="ECO:0000313" key="2">
    <source>
        <dbReference type="Proteomes" id="UP000410492"/>
    </source>
</evidence>
<sequence>MGYDVEFELWTENSLGIVFPPLRSQPVEIEYDRVGYVSPDFSNGLDYPDPYLKTGPEAKRVADYLYSKELFFGEIPHQRALLANQELRKLNGLPPNVLKSIRFYSPFQK</sequence>
<reference evidence="1 2" key="1">
    <citation type="submission" date="2019-01" db="EMBL/GenBank/DDBJ databases">
        <authorList>
            <person name="Sayadi A."/>
        </authorList>
    </citation>
    <scope>NUCLEOTIDE SEQUENCE [LARGE SCALE GENOMIC DNA]</scope>
</reference>
<proteinExistence type="predicted"/>
<protein>
    <submittedName>
        <fullName evidence="1">Uncharacterized protein</fullName>
    </submittedName>
</protein>
<gene>
    <name evidence="1" type="ORF">CALMAC_LOCUS957</name>
</gene>